<name>A0A329MFC5_9BACL</name>
<organism evidence="3 4">
    <name type="scientific">Paenibacillus contaminans</name>
    <dbReference type="NCBI Taxonomy" id="450362"/>
    <lineage>
        <taxon>Bacteria</taxon>
        <taxon>Bacillati</taxon>
        <taxon>Bacillota</taxon>
        <taxon>Bacilli</taxon>
        <taxon>Bacillales</taxon>
        <taxon>Paenibacillaceae</taxon>
        <taxon>Paenibacillus</taxon>
    </lineage>
</organism>
<sequence length="186" mass="20578">MAKIIDRFLLFVFSLAAIVAVCFLLLSAFAIVPYDWTTRFWRDVYFEIDTAVVFITVCIVVLLIGIRLFYISVRTGQAQAPSIDQRSDYGDIRISMETVENLALRAASRTRGVKDLRARVRVSGAGLEITIRTIVDGEASIPAITEEMQSAVKSHVEEITGIPVASVSVFVANVSQTTPTFKSRVE</sequence>
<comment type="similarity">
    <text evidence="1">Belongs to the asp23 family.</text>
</comment>
<keyword evidence="4" id="KW-1185">Reference proteome</keyword>
<keyword evidence="2" id="KW-0472">Membrane</keyword>
<gene>
    <name evidence="3" type="primary">amaP</name>
    <name evidence="3" type="ORF">DQG23_25495</name>
</gene>
<reference evidence="3 4" key="1">
    <citation type="journal article" date="2009" name="Int. J. Syst. Evol. Microbiol.">
        <title>Paenibacillus contaminans sp. nov., isolated from a contaminated laboratory plate.</title>
        <authorList>
            <person name="Chou J.H."/>
            <person name="Lee J.H."/>
            <person name="Lin M.C."/>
            <person name="Chang P.S."/>
            <person name="Arun A.B."/>
            <person name="Young C.C."/>
            <person name="Chen W.M."/>
        </authorList>
    </citation>
    <scope>NUCLEOTIDE SEQUENCE [LARGE SCALE GENOMIC DNA]</scope>
    <source>
        <strain evidence="3 4">CKOBP-6</strain>
    </source>
</reference>
<keyword evidence="2" id="KW-0812">Transmembrane</keyword>
<dbReference type="OrthoDB" id="1716040at2"/>
<dbReference type="RefSeq" id="WP_113033843.1">
    <property type="nucleotide sequence ID" value="NZ_QMFB01000016.1"/>
</dbReference>
<dbReference type="EMBL" id="QMFB01000016">
    <property type="protein sequence ID" value="RAV18655.1"/>
    <property type="molecule type" value="Genomic_DNA"/>
</dbReference>
<proteinExistence type="inferred from homology"/>
<protein>
    <submittedName>
        <fullName evidence="3">Alkaline shock response membrane anchor protein AmaP</fullName>
    </submittedName>
</protein>
<comment type="caution">
    <text evidence="3">The sequence shown here is derived from an EMBL/GenBank/DDBJ whole genome shotgun (WGS) entry which is preliminary data.</text>
</comment>
<accession>A0A329MFC5</accession>
<dbReference type="Pfam" id="PF03780">
    <property type="entry name" value="Asp23"/>
    <property type="match status" value="1"/>
</dbReference>
<dbReference type="Proteomes" id="UP000250369">
    <property type="component" value="Unassembled WGS sequence"/>
</dbReference>
<evidence type="ECO:0000256" key="1">
    <source>
        <dbReference type="ARBA" id="ARBA00005721"/>
    </source>
</evidence>
<evidence type="ECO:0000313" key="4">
    <source>
        <dbReference type="Proteomes" id="UP000250369"/>
    </source>
</evidence>
<keyword evidence="2" id="KW-1133">Transmembrane helix</keyword>
<feature type="transmembrane region" description="Helical" evidence="2">
    <location>
        <begin position="46"/>
        <end position="70"/>
    </location>
</feature>
<dbReference type="NCBIfam" id="NF033218">
    <property type="entry name" value="anchor_AmaP"/>
    <property type="match status" value="1"/>
</dbReference>
<dbReference type="InterPro" id="IPR005531">
    <property type="entry name" value="Asp23"/>
</dbReference>
<dbReference type="AlphaFoldDB" id="A0A329MFC5"/>
<evidence type="ECO:0000256" key="2">
    <source>
        <dbReference type="SAM" id="Phobius"/>
    </source>
</evidence>
<evidence type="ECO:0000313" key="3">
    <source>
        <dbReference type="EMBL" id="RAV18655.1"/>
    </source>
</evidence>